<proteinExistence type="inferred from homology"/>
<comment type="caution">
    <text evidence="11">The sequence shown here is derived from an EMBL/GenBank/DDBJ whole genome shotgun (WGS) entry which is preliminary data.</text>
</comment>
<dbReference type="EMBL" id="JARPUR010000001">
    <property type="protein sequence ID" value="KAK4886696.1"/>
    <property type="molecule type" value="Genomic_DNA"/>
</dbReference>
<dbReference type="PANTHER" id="PTHR11005">
    <property type="entry name" value="LYSOSOMAL ACID LIPASE-RELATED"/>
    <property type="match status" value="1"/>
</dbReference>
<dbReference type="InterPro" id="IPR006693">
    <property type="entry name" value="AB_hydrolase_lipase"/>
</dbReference>
<evidence type="ECO:0000256" key="5">
    <source>
        <dbReference type="ARBA" id="ARBA00023098"/>
    </source>
</evidence>
<sequence length="413" mass="48164">MRWLLIVTTLIVAFLLKYLFRRQHNNVCKTFEDYYTNRDTNPNCYNNPDVDLTIPEIVINRGYPLETHRVTTDDNYILTIFRINHGKENITGAKKTVLIVHGFGLNCGCFVTIGNKSLAFVLADNGYDVWLGNYRATIFSSHKYLNKADDLFWSFTLNEYVDYDMKNMINFVYNATNRKIVFIGYSLSTAMFFTYSSKHVQHSLEKINVNVALAPVFNIREWKSVFSYIPWNTLTKYIGTAVADYKVMNSYPLIQKYLCLPYPFQLKTCMLFYNLLEGWSNKQLDPETLPVSVIHNVDATSFKVVHHLMQLFRGNDGQWYDYGTKQNLEIYGTRKPIKTNLSNMKIPTYLLSANNDAISTPLNVELLYKNLTNAVKYKHVVEDDDFSHADFFRGKDVFLLVYQHIIKFLEDFK</sequence>
<feature type="chain" id="PRO_5042884171" description="Lipase" evidence="9">
    <location>
        <begin position="22"/>
        <end position="413"/>
    </location>
</feature>
<evidence type="ECO:0000256" key="7">
    <source>
        <dbReference type="PIRNR" id="PIRNR000862"/>
    </source>
</evidence>
<dbReference type="GO" id="GO:0016042">
    <property type="term" value="P:lipid catabolic process"/>
    <property type="evidence" value="ECO:0007669"/>
    <property type="project" value="UniProtKB-KW"/>
</dbReference>
<dbReference type="PIRSF" id="PIRSF000862">
    <property type="entry name" value="Steryl_ester_lip"/>
    <property type="match status" value="1"/>
</dbReference>
<comment type="similarity">
    <text evidence="1 7">Belongs to the AB hydrolase superfamily. Lipase family.</text>
</comment>
<evidence type="ECO:0000256" key="4">
    <source>
        <dbReference type="ARBA" id="ARBA00022963"/>
    </source>
</evidence>
<organism evidence="11 12">
    <name type="scientific">Aquatica leii</name>
    <dbReference type="NCBI Taxonomy" id="1421715"/>
    <lineage>
        <taxon>Eukaryota</taxon>
        <taxon>Metazoa</taxon>
        <taxon>Ecdysozoa</taxon>
        <taxon>Arthropoda</taxon>
        <taxon>Hexapoda</taxon>
        <taxon>Insecta</taxon>
        <taxon>Pterygota</taxon>
        <taxon>Neoptera</taxon>
        <taxon>Endopterygota</taxon>
        <taxon>Coleoptera</taxon>
        <taxon>Polyphaga</taxon>
        <taxon>Elateriformia</taxon>
        <taxon>Elateroidea</taxon>
        <taxon>Lampyridae</taxon>
        <taxon>Luciolinae</taxon>
        <taxon>Aquatica</taxon>
    </lineage>
</organism>
<dbReference type="Gene3D" id="3.40.50.1820">
    <property type="entry name" value="alpha/beta hydrolase"/>
    <property type="match status" value="1"/>
</dbReference>
<dbReference type="AlphaFoldDB" id="A0AAN7SDM4"/>
<dbReference type="FunFam" id="3.40.50.1820:FF:000057">
    <property type="entry name" value="Lipase"/>
    <property type="match status" value="1"/>
</dbReference>
<feature type="signal peptide" evidence="9">
    <location>
        <begin position="1"/>
        <end position="21"/>
    </location>
</feature>
<keyword evidence="12" id="KW-1185">Reference proteome</keyword>
<keyword evidence="2 9" id="KW-0732">Signal</keyword>
<accession>A0AAN7SDM4</accession>
<feature type="active site" description="Charge relay system" evidence="8">
    <location>
        <position position="356"/>
    </location>
</feature>
<gene>
    <name evidence="11" type="ORF">RN001_002967</name>
</gene>
<evidence type="ECO:0000256" key="6">
    <source>
        <dbReference type="ARBA" id="ARBA00023180"/>
    </source>
</evidence>
<keyword evidence="6" id="KW-0325">Glycoprotein</keyword>
<evidence type="ECO:0000256" key="9">
    <source>
        <dbReference type="SAM" id="SignalP"/>
    </source>
</evidence>
<evidence type="ECO:0000256" key="8">
    <source>
        <dbReference type="PIRSR" id="PIRSR000862-1"/>
    </source>
</evidence>
<evidence type="ECO:0000256" key="1">
    <source>
        <dbReference type="ARBA" id="ARBA00010701"/>
    </source>
</evidence>
<evidence type="ECO:0000256" key="3">
    <source>
        <dbReference type="ARBA" id="ARBA00022801"/>
    </source>
</evidence>
<evidence type="ECO:0000259" key="10">
    <source>
        <dbReference type="Pfam" id="PF04083"/>
    </source>
</evidence>
<keyword evidence="5" id="KW-0443">Lipid metabolism</keyword>
<dbReference type="SUPFAM" id="SSF53474">
    <property type="entry name" value="alpha/beta-Hydrolases"/>
    <property type="match status" value="1"/>
</dbReference>
<keyword evidence="4 7" id="KW-0442">Lipid degradation</keyword>
<protein>
    <recommendedName>
        <fullName evidence="7">Lipase</fullName>
    </recommendedName>
</protein>
<dbReference type="InterPro" id="IPR025483">
    <property type="entry name" value="Lipase_euk"/>
</dbReference>
<reference evidence="12" key="1">
    <citation type="submission" date="2023-01" db="EMBL/GenBank/DDBJ databases">
        <title>Key to firefly adult light organ development and bioluminescence: homeobox transcription factors regulate luciferase expression and transportation to peroxisome.</title>
        <authorList>
            <person name="Fu X."/>
        </authorList>
    </citation>
    <scope>NUCLEOTIDE SEQUENCE [LARGE SCALE GENOMIC DNA]</scope>
</reference>
<dbReference type="InterPro" id="IPR029058">
    <property type="entry name" value="AB_hydrolase_fold"/>
</dbReference>
<dbReference type="GO" id="GO:0016788">
    <property type="term" value="F:hydrolase activity, acting on ester bonds"/>
    <property type="evidence" value="ECO:0007669"/>
    <property type="project" value="InterPro"/>
</dbReference>
<name>A0AAN7SDM4_9COLE</name>
<evidence type="ECO:0000313" key="11">
    <source>
        <dbReference type="EMBL" id="KAK4886696.1"/>
    </source>
</evidence>
<evidence type="ECO:0000256" key="2">
    <source>
        <dbReference type="ARBA" id="ARBA00022729"/>
    </source>
</evidence>
<dbReference type="Pfam" id="PF04083">
    <property type="entry name" value="Abhydro_lipase"/>
    <property type="match status" value="1"/>
</dbReference>
<evidence type="ECO:0000313" key="12">
    <source>
        <dbReference type="Proteomes" id="UP001353858"/>
    </source>
</evidence>
<feature type="domain" description="Partial AB-hydrolase lipase" evidence="10">
    <location>
        <begin position="54"/>
        <end position="112"/>
    </location>
</feature>
<dbReference type="Proteomes" id="UP001353858">
    <property type="component" value="Unassembled WGS sequence"/>
</dbReference>
<feature type="active site" description="Charge relay system" evidence="8">
    <location>
        <position position="388"/>
    </location>
</feature>
<feature type="active site" description="Nucleophile" evidence="8">
    <location>
        <position position="186"/>
    </location>
</feature>
<keyword evidence="3 7" id="KW-0378">Hydrolase</keyword>